<evidence type="ECO:0000313" key="1">
    <source>
        <dbReference type="EMBL" id="ORY68132.1"/>
    </source>
</evidence>
<gene>
    <name evidence="1" type="ORF">LY90DRAFT_504396</name>
</gene>
<keyword evidence="2" id="KW-1185">Reference proteome</keyword>
<accession>A0A1Y2E9B5</accession>
<proteinExistence type="predicted"/>
<sequence>MSKGAKINYNLSYGSPLFSHLSGALNQENILYIMKHGYRNYLYLLLNWIENEEWNEEFLNFIIFQIMLRIHRFIPTMLNFYKRKIPLSNEQINNIMYKEKITILNDYKSLLYDYALERKRYVKKEILLKYITNVTEKDQTPKASLNTDYDDTDNDYNYFSDYDDLRPNVIKRIPYHLRPIEIDFYETFN</sequence>
<dbReference type="AlphaFoldDB" id="A0A1Y2E9B5"/>
<reference evidence="1 2" key="1">
    <citation type="submission" date="2016-08" db="EMBL/GenBank/DDBJ databases">
        <title>A Parts List for Fungal Cellulosomes Revealed by Comparative Genomics.</title>
        <authorList>
            <consortium name="DOE Joint Genome Institute"/>
            <person name="Haitjema C.H."/>
            <person name="Gilmore S.P."/>
            <person name="Henske J.K."/>
            <person name="Solomon K.V."/>
            <person name="De Groot R."/>
            <person name="Kuo A."/>
            <person name="Mondo S.J."/>
            <person name="Salamov A.A."/>
            <person name="Labutti K."/>
            <person name="Zhao Z."/>
            <person name="Chiniquy J."/>
            <person name="Barry K."/>
            <person name="Brewer H.M."/>
            <person name="Purvine S.O."/>
            <person name="Wright A.T."/>
            <person name="Boxma B."/>
            <person name="Van Alen T."/>
            <person name="Hackstein J.H."/>
            <person name="Baker S.E."/>
            <person name="Grigoriev I.V."/>
            <person name="O'Malley M.A."/>
        </authorList>
    </citation>
    <scope>NUCLEOTIDE SEQUENCE [LARGE SCALE GENOMIC DNA]</scope>
    <source>
        <strain evidence="1 2">G1</strain>
    </source>
</reference>
<comment type="caution">
    <text evidence="1">The sequence shown here is derived from an EMBL/GenBank/DDBJ whole genome shotgun (WGS) entry which is preliminary data.</text>
</comment>
<protein>
    <submittedName>
        <fullName evidence="1">Uncharacterized protein</fullName>
    </submittedName>
</protein>
<dbReference type="Proteomes" id="UP000193920">
    <property type="component" value="Unassembled WGS sequence"/>
</dbReference>
<evidence type="ECO:0000313" key="2">
    <source>
        <dbReference type="Proteomes" id="UP000193920"/>
    </source>
</evidence>
<name>A0A1Y2E9B5_9FUNG</name>
<organism evidence="1 2">
    <name type="scientific">Neocallimastix californiae</name>
    <dbReference type="NCBI Taxonomy" id="1754190"/>
    <lineage>
        <taxon>Eukaryota</taxon>
        <taxon>Fungi</taxon>
        <taxon>Fungi incertae sedis</taxon>
        <taxon>Chytridiomycota</taxon>
        <taxon>Chytridiomycota incertae sedis</taxon>
        <taxon>Neocallimastigomycetes</taxon>
        <taxon>Neocallimastigales</taxon>
        <taxon>Neocallimastigaceae</taxon>
        <taxon>Neocallimastix</taxon>
    </lineage>
</organism>
<dbReference type="EMBL" id="MCOG01000046">
    <property type="protein sequence ID" value="ORY68132.1"/>
    <property type="molecule type" value="Genomic_DNA"/>
</dbReference>